<evidence type="ECO:0000313" key="1">
    <source>
        <dbReference type="EMBL" id="ABD87925.1"/>
    </source>
</evidence>
<dbReference type="STRING" id="316056.RPC_2372"/>
<dbReference type="KEGG" id="rpc:RPC_2372"/>
<proteinExistence type="predicted"/>
<reference evidence="1" key="1">
    <citation type="submission" date="2006-03" db="EMBL/GenBank/DDBJ databases">
        <title>Complete sequence of Rhodopseudomonas palustris BisB18.</title>
        <authorList>
            <consortium name="US DOE Joint Genome Institute"/>
            <person name="Copeland A."/>
            <person name="Lucas S."/>
            <person name="Lapidus A."/>
            <person name="Barry K."/>
            <person name="Detter J.C."/>
            <person name="Glavina del Rio T."/>
            <person name="Hammon N."/>
            <person name="Israni S."/>
            <person name="Dalin E."/>
            <person name="Tice H."/>
            <person name="Pitluck S."/>
            <person name="Chain P."/>
            <person name="Malfatti S."/>
            <person name="Shin M."/>
            <person name="Vergez L."/>
            <person name="Schmutz J."/>
            <person name="Larimer F."/>
            <person name="Land M."/>
            <person name="Hauser L."/>
            <person name="Pelletier D.A."/>
            <person name="Kyrpides N."/>
            <person name="Anderson I."/>
            <person name="Oda Y."/>
            <person name="Harwood C.S."/>
            <person name="Richardson P."/>
        </authorList>
    </citation>
    <scope>NUCLEOTIDE SEQUENCE [LARGE SCALE GENOMIC DNA]</scope>
    <source>
        <strain evidence="1">BisB18</strain>
    </source>
</reference>
<organism evidence="1">
    <name type="scientific">Rhodopseudomonas palustris (strain BisB18)</name>
    <dbReference type="NCBI Taxonomy" id="316056"/>
    <lineage>
        <taxon>Bacteria</taxon>
        <taxon>Pseudomonadati</taxon>
        <taxon>Pseudomonadota</taxon>
        <taxon>Alphaproteobacteria</taxon>
        <taxon>Hyphomicrobiales</taxon>
        <taxon>Nitrobacteraceae</taxon>
        <taxon>Rhodopseudomonas</taxon>
    </lineage>
</organism>
<gene>
    <name evidence="1" type="ordered locus">RPC_2372</name>
</gene>
<name>Q215L1_RHOPB</name>
<dbReference type="EMBL" id="CP000301">
    <property type="protein sequence ID" value="ABD87925.1"/>
    <property type="molecule type" value="Genomic_DNA"/>
</dbReference>
<protein>
    <submittedName>
        <fullName evidence="1">Uncharacterized protein</fullName>
    </submittedName>
</protein>
<dbReference type="RefSeq" id="WP_011472822.1">
    <property type="nucleotide sequence ID" value="NC_007925.1"/>
</dbReference>
<dbReference type="AlphaFoldDB" id="Q215L1"/>
<sequence>MTGTIKRCDAGAMMALWQGRGEPTPAPCGEQVDPAARQPAELALGARVQMSALGRQRHPRYGARQGVIVGRGGPSSWRVKFDDVKTVQSIHKAYLEVVGAAAAEAAAPPAARS</sequence>
<accession>Q215L1</accession>
<dbReference type="HOGENOM" id="CLU_2131605_0_0_5"/>